<organism evidence="15 16">
    <name type="scientific">Candidatus Doriopsillibacter californiensis</name>
    <dbReference type="NCBI Taxonomy" id="2970740"/>
    <lineage>
        <taxon>Bacteria</taxon>
        <taxon>Pseudomonadati</taxon>
        <taxon>Pseudomonadota</taxon>
        <taxon>Gammaproteobacteria</taxon>
        <taxon>Candidatus Tethybacterales</taxon>
        <taxon>Candidatus Persebacteraceae</taxon>
        <taxon>Candidatus Doriopsillibacter</taxon>
    </lineage>
</organism>
<evidence type="ECO:0000256" key="6">
    <source>
        <dbReference type="HAMAP-Rule" id="MF_01321"/>
    </source>
</evidence>
<dbReference type="InterPro" id="IPR007645">
    <property type="entry name" value="RNA_pol_Rpb2_3"/>
</dbReference>
<dbReference type="EMBL" id="JANQAO010000004">
    <property type="protein sequence ID" value="MDM5148158.1"/>
    <property type="molecule type" value="Genomic_DNA"/>
</dbReference>
<dbReference type="InterPro" id="IPR037034">
    <property type="entry name" value="RNA_pol_Rpb2_2_sf"/>
</dbReference>
<dbReference type="Gene3D" id="3.90.1110.10">
    <property type="entry name" value="RNA polymerase Rpb2, domain 2"/>
    <property type="match status" value="1"/>
</dbReference>
<comment type="catalytic activity">
    <reaction evidence="5 6 8">
        <text>RNA(n) + a ribonucleoside 5'-triphosphate = RNA(n+1) + diphosphate</text>
        <dbReference type="Rhea" id="RHEA:21248"/>
        <dbReference type="Rhea" id="RHEA-COMP:14527"/>
        <dbReference type="Rhea" id="RHEA-COMP:17342"/>
        <dbReference type="ChEBI" id="CHEBI:33019"/>
        <dbReference type="ChEBI" id="CHEBI:61557"/>
        <dbReference type="ChEBI" id="CHEBI:140395"/>
        <dbReference type="EC" id="2.7.7.6"/>
    </reaction>
</comment>
<keyword evidence="3 6" id="KW-0548">Nucleotidyltransferase</keyword>
<dbReference type="CDD" id="cd00653">
    <property type="entry name" value="RNA_pol_B_RPB2"/>
    <property type="match status" value="1"/>
</dbReference>
<reference evidence="15" key="2">
    <citation type="journal article" date="2023" name="Microbiome">
        <title>Synthase-selected sorting approach identifies a beta-lactone synthase in a nudibranch symbiotic bacterium.</title>
        <authorList>
            <person name="Dzunkova M."/>
            <person name="La Clair J.J."/>
            <person name="Tyml T."/>
            <person name="Doud D."/>
            <person name="Schulz F."/>
            <person name="Piquer-Esteban S."/>
            <person name="Porcel Sanchis D."/>
            <person name="Osborn A."/>
            <person name="Robinson D."/>
            <person name="Louie K.B."/>
            <person name="Bowen B.P."/>
            <person name="Bowers R.M."/>
            <person name="Lee J."/>
            <person name="Arnau V."/>
            <person name="Diaz-Villanueva W."/>
            <person name="Stepanauskas R."/>
            <person name="Gosliner T."/>
            <person name="Date S.V."/>
            <person name="Northen T.R."/>
            <person name="Cheng J.F."/>
            <person name="Burkart M.D."/>
            <person name="Woyke T."/>
        </authorList>
    </citation>
    <scope>NUCLEOTIDE SEQUENCE</scope>
    <source>
        <strain evidence="15">Df01</strain>
    </source>
</reference>
<evidence type="ECO:0000256" key="7">
    <source>
        <dbReference type="RuleBase" id="RU000434"/>
    </source>
</evidence>
<dbReference type="Gene3D" id="2.40.50.100">
    <property type="match status" value="1"/>
</dbReference>
<feature type="domain" description="DNA-directed RNA polymerase beta subunit external 1" evidence="14">
    <location>
        <begin position="675"/>
        <end position="740"/>
    </location>
</feature>
<name>A0ABT7QNU8_9GAMM</name>
<dbReference type="Gene3D" id="3.90.1100.10">
    <property type="match status" value="2"/>
</dbReference>
<dbReference type="EC" id="2.7.7.6" evidence="6 8"/>
<dbReference type="InterPro" id="IPR007641">
    <property type="entry name" value="RNA_pol_Rpb2_7"/>
</dbReference>
<dbReference type="NCBIfam" id="TIGR02013">
    <property type="entry name" value="rpoB"/>
    <property type="match status" value="1"/>
</dbReference>
<protein>
    <recommendedName>
        <fullName evidence="6 8">DNA-directed RNA polymerase subunit beta</fullName>
        <shortName evidence="6">RNAP subunit beta</shortName>
        <ecNumber evidence="6 8">2.7.7.6</ecNumber>
    </recommendedName>
    <alternativeName>
        <fullName evidence="6">RNA polymerase subunit beta</fullName>
    </alternativeName>
    <alternativeName>
        <fullName evidence="6">Transcriptase subunit beta</fullName>
    </alternativeName>
</protein>
<comment type="function">
    <text evidence="6 8">DNA-dependent RNA polymerase catalyzes the transcription of DNA into RNA using the four ribonucleoside triphosphates as substrates.</text>
</comment>
<dbReference type="Gene3D" id="2.40.50.150">
    <property type="match status" value="1"/>
</dbReference>
<dbReference type="Gene3D" id="3.90.1800.10">
    <property type="entry name" value="RNA polymerase alpha subunit dimerisation domain"/>
    <property type="match status" value="1"/>
</dbReference>
<proteinExistence type="inferred from homology"/>
<dbReference type="Pfam" id="PF04561">
    <property type="entry name" value="RNA_pol_Rpb2_2"/>
    <property type="match status" value="2"/>
</dbReference>
<evidence type="ECO:0000256" key="4">
    <source>
        <dbReference type="ARBA" id="ARBA00023163"/>
    </source>
</evidence>
<feature type="domain" description="DNA-directed RNA polymerase subunit 2 hybrid-binding" evidence="9">
    <location>
        <begin position="802"/>
        <end position="1365"/>
    </location>
</feature>
<dbReference type="InterPro" id="IPR007120">
    <property type="entry name" value="DNA-dir_RNAP_su2_dom"/>
</dbReference>
<comment type="subunit">
    <text evidence="6 8">The RNAP catalytic core consists of 2 alpha, 1 beta, 1 beta' and 1 omega subunit. When a sigma factor is associated with the core the holoenzyme is formed, which can initiate transcription.</text>
</comment>
<keyword evidence="4 6" id="KW-0804">Transcription</keyword>
<evidence type="ECO:0000313" key="16">
    <source>
        <dbReference type="Proteomes" id="UP001168167"/>
    </source>
</evidence>
<dbReference type="PANTHER" id="PTHR20856">
    <property type="entry name" value="DNA-DIRECTED RNA POLYMERASE I SUBUNIT 2"/>
    <property type="match status" value="1"/>
</dbReference>
<dbReference type="SUPFAM" id="SSF64484">
    <property type="entry name" value="beta and beta-prime subunits of DNA dependent RNA-polymerase"/>
    <property type="match status" value="1"/>
</dbReference>
<dbReference type="HAMAP" id="MF_01321">
    <property type="entry name" value="RNApol_bact_RpoB"/>
    <property type="match status" value="1"/>
</dbReference>
<dbReference type="InterPro" id="IPR014724">
    <property type="entry name" value="RNA_pol_RPB2_OB-fold"/>
</dbReference>
<sequence length="1441" mass="160777">MNLTYNEKKRPRRSFASQSAMTTIPPLVQLQKHSYVGFLQKDTPQNERALQGLQNAFHSVFPIESSSGAVVLEFKQYELRDPVYTVQECKLRGLTYQASVYALIDMVMYDKKGGSVKETKEELVYMGELPLMTNDGSFVINGTERVVVSQLHRSPGVFFEHDSGRNTTTGKYLYNARVIPYSGAWLDFEFDKRDVLYFRIDRRRKMPVTILLKALRYTKESILRHFYEFEKFDLGKEPGQATYQLQGKFLLNVSLPFDICDAKGKVVVNKAQRIKKIDVTRLADSEGTFHSIPEAFLHGRRLAADIFSADGELLAKINAEIDEALLADLRGAGIQQLETLYINEFDCGPFIAQTLALDEKLDEDMSRTAIYRMLRPGDPPNNEVVNSYLDTVFHDSSVYDLSRVGRMKFNRRLYPDRPPMEYRVVLSDQSGKSVNKTVSQAVMPLLVETGCFADKDAAAEYLEYVKKYGGKRPLIENLTREQADKIAATLSKALPCEVSRQTTLSRSDVLKVVKYLVDLRNGKEKTDDIDSLSNRRVRAVGEFIENHYRQGLQRVNRAIRDRLSRAEVDDLMPHNLISAKAISSSVAEFFNGNQLSQFMDQTNPLSEITHKRRVSAFGVGGLNRDRVGFEVRDVHPSHYGRVCPIETPEGPNIGLINSMSLYASVNEYGFLQTPYVHVRNGVVTDKVVNLSAIDEAGCVIAPATSKRDSKGRFVDKLVSARRDGEYILCFAEEVDYIDVAPSQISSVAASLVPFIEHDDANRALMGSNMQRQGVPCLVPEKPLVGTGLERLVVNDSGSVIQAARGGVVSYVDSNRIAVRAAAKEIRSGESGVDIYNLFRHTRSNQNTDISHRPIVREGDNIAAGDVIADGSCTDLGELALGQNLLVAFLPWNGYNFEDSILISEKVAIEERFSSIHIIEEIVHARSTQLGDEEITSDIPHQSDASLVNLDSEGIVHVGMEVKPGDILVGKITPKGERQLTPEEKLLRAVFGEKAADVKDTSLRMPPGASGVVIDVRVFTGDEAKKKKKKSGSRVANIQDSEIKEFARNQSETLQILEEDAIVRIRGLVKGKKAAAAIGTVIKSNEVLTDVRLKALSSEQWSKIRVQDEKINSEIEGIEKSLNEVRTKQKEEYKAYSQKIREGHVLPQGILKTIKVYIAIKRNLQVGDKMAGRHGNKGVVSKIVPMESMPYLKDGTPVDVVLSPLGVPSRMNVGQILETNLGLAAKGLGNKITSLLQEEKENQVKEIRSFLGKVFKNDVRFEDKKLTDDEVIEMASNLKKGVPFATPIFDGASEDDIGNMLELADLPRNGQMTLYDGYSGEQFERPVTVGCMYMLKLHHLVDEKMHARSTGPYSLVTQQPLGGKAQRGGQRFGEMEVWALEAYGAAYTLCEMLTVKSDDVFWRAKMFEGITEDDFRLKSGVPESFSVLVQEIRAMGIDMDFE</sequence>
<feature type="domain" description="RNA polymerase beta subunit protrusion" evidence="12">
    <location>
        <begin position="27"/>
        <end position="583"/>
    </location>
</feature>
<dbReference type="PROSITE" id="PS01166">
    <property type="entry name" value="RNA_POL_BETA"/>
    <property type="match status" value="1"/>
</dbReference>
<dbReference type="Pfam" id="PF04565">
    <property type="entry name" value="RNA_pol_Rpb2_3"/>
    <property type="match status" value="1"/>
</dbReference>
<dbReference type="InterPro" id="IPR007642">
    <property type="entry name" value="RNA_pol_Rpb2_2"/>
</dbReference>
<dbReference type="Pfam" id="PF04560">
    <property type="entry name" value="RNA_pol_Rpb2_7"/>
    <property type="match status" value="1"/>
</dbReference>
<dbReference type="Gene3D" id="2.30.150.10">
    <property type="entry name" value="DNA-directed RNA polymerase, beta subunit, external 1 domain"/>
    <property type="match status" value="1"/>
</dbReference>
<dbReference type="Proteomes" id="UP001168167">
    <property type="component" value="Unassembled WGS sequence"/>
</dbReference>
<evidence type="ECO:0000259" key="9">
    <source>
        <dbReference type="Pfam" id="PF00562"/>
    </source>
</evidence>
<comment type="caution">
    <text evidence="15">The sequence shown here is derived from an EMBL/GenBank/DDBJ whole genome shotgun (WGS) entry which is preliminary data.</text>
</comment>
<keyword evidence="2 6" id="KW-0808">Transferase</keyword>
<evidence type="ECO:0000259" key="11">
    <source>
        <dbReference type="Pfam" id="PF04561"/>
    </source>
</evidence>
<dbReference type="InterPro" id="IPR015712">
    <property type="entry name" value="DNA-dir_RNA_pol_su2"/>
</dbReference>
<evidence type="ECO:0000259" key="14">
    <source>
        <dbReference type="Pfam" id="PF10385"/>
    </source>
</evidence>
<accession>A0ABT7QNU8</accession>
<evidence type="ECO:0000256" key="8">
    <source>
        <dbReference type="RuleBase" id="RU363031"/>
    </source>
</evidence>
<evidence type="ECO:0000259" key="13">
    <source>
        <dbReference type="Pfam" id="PF04565"/>
    </source>
</evidence>
<dbReference type="InterPro" id="IPR037033">
    <property type="entry name" value="DNA-dir_RNAP_su2_hyb_sf"/>
</dbReference>
<feature type="domain" description="RNA polymerase Rpb2" evidence="11">
    <location>
        <begin position="497"/>
        <end position="538"/>
    </location>
</feature>
<gene>
    <name evidence="6 15" type="primary">rpoB</name>
    <name evidence="15" type="ORF">NQX30_07275</name>
</gene>
<comment type="similarity">
    <text evidence="6 7">Belongs to the RNA polymerase beta chain family.</text>
</comment>
<evidence type="ECO:0000259" key="12">
    <source>
        <dbReference type="Pfam" id="PF04563"/>
    </source>
</evidence>
<feature type="domain" description="RNA polymerase Rpb2" evidence="10">
    <location>
        <begin position="1367"/>
        <end position="1439"/>
    </location>
</feature>
<dbReference type="InterPro" id="IPR010243">
    <property type="entry name" value="RNA_pol_bsu_bac"/>
</dbReference>
<dbReference type="InterPro" id="IPR007644">
    <property type="entry name" value="RNA_pol_bsu_protrusion"/>
</dbReference>
<dbReference type="GO" id="GO:0003899">
    <property type="term" value="F:DNA-directed RNA polymerase activity"/>
    <property type="evidence" value="ECO:0007669"/>
    <property type="project" value="UniProtKB-EC"/>
</dbReference>
<evidence type="ECO:0000256" key="1">
    <source>
        <dbReference type="ARBA" id="ARBA00022478"/>
    </source>
</evidence>
<evidence type="ECO:0000256" key="3">
    <source>
        <dbReference type="ARBA" id="ARBA00022695"/>
    </source>
</evidence>
<evidence type="ECO:0000256" key="2">
    <source>
        <dbReference type="ARBA" id="ARBA00022679"/>
    </source>
</evidence>
<dbReference type="Gene3D" id="2.40.270.10">
    <property type="entry name" value="DNA-directed RNA polymerase, subunit 2, domain 6"/>
    <property type="match status" value="1"/>
</dbReference>
<dbReference type="Pfam" id="PF10385">
    <property type="entry name" value="RNA_pol_Rpb2_45"/>
    <property type="match status" value="1"/>
</dbReference>
<dbReference type="Pfam" id="PF00562">
    <property type="entry name" value="RNA_pol_Rpb2_6"/>
    <property type="match status" value="1"/>
</dbReference>
<feature type="domain" description="RNA polymerase Rpb2" evidence="11">
    <location>
        <begin position="153"/>
        <end position="227"/>
    </location>
</feature>
<evidence type="ECO:0000256" key="5">
    <source>
        <dbReference type="ARBA" id="ARBA00048552"/>
    </source>
</evidence>
<reference evidence="15" key="1">
    <citation type="submission" date="2022-08" db="EMBL/GenBank/DDBJ databases">
        <authorList>
            <person name="Dzunkova M."/>
            <person name="La Clair J."/>
            <person name="Tyml T."/>
            <person name="Doud D."/>
            <person name="Schulz F."/>
            <person name="Piquer S."/>
            <person name="Porcel Sanchis D."/>
            <person name="Osborn A."/>
            <person name="Robinson D."/>
            <person name="Louie K.B."/>
            <person name="Bowen B.P."/>
            <person name="Bowers R."/>
            <person name="Lee J."/>
            <person name="Arnau Llombart V."/>
            <person name="Diaz Villanueva W."/>
            <person name="Gosliner T."/>
            <person name="Northen T."/>
            <person name="Cheng J.-F."/>
            <person name="Burkart M.D."/>
            <person name="Woyke T."/>
        </authorList>
    </citation>
    <scope>NUCLEOTIDE SEQUENCE</scope>
    <source>
        <strain evidence="15">Df01</strain>
    </source>
</reference>
<dbReference type="NCBIfam" id="NF001616">
    <property type="entry name" value="PRK00405.1"/>
    <property type="match status" value="1"/>
</dbReference>
<dbReference type="InterPro" id="IPR007121">
    <property type="entry name" value="RNA_pol_bsu_CS"/>
</dbReference>
<dbReference type="GO" id="GO:0000428">
    <property type="term" value="C:DNA-directed RNA polymerase complex"/>
    <property type="evidence" value="ECO:0007669"/>
    <property type="project" value="UniProtKB-KW"/>
</dbReference>
<dbReference type="InterPro" id="IPR042107">
    <property type="entry name" value="DNA-dir_RNA_pol_bsu_ext_1_sf"/>
</dbReference>
<keyword evidence="16" id="KW-1185">Reference proteome</keyword>
<dbReference type="Pfam" id="PF04563">
    <property type="entry name" value="RNA_pol_Rpb2_1"/>
    <property type="match status" value="1"/>
</dbReference>
<dbReference type="InterPro" id="IPR019462">
    <property type="entry name" value="DNA-dir_RNA_pol_bsu_external_1"/>
</dbReference>
<evidence type="ECO:0000259" key="10">
    <source>
        <dbReference type="Pfam" id="PF04560"/>
    </source>
</evidence>
<keyword evidence="1 6" id="KW-0240">DNA-directed RNA polymerase</keyword>
<evidence type="ECO:0000313" key="15">
    <source>
        <dbReference type="EMBL" id="MDM5148158.1"/>
    </source>
</evidence>
<feature type="domain" description="RNA polymerase Rpb2" evidence="13">
    <location>
        <begin position="597"/>
        <end position="665"/>
    </location>
</feature>